<sequence length="104" mass="11660">MGRPATAPVGCGPEREALCPFFRSSTLKLSPSMGLNCRLRTRGLLGNTQGFDLISKAHNEAIVPKFLKQTSFMLRQGSFFILTVSVFVCLFFCVFFLVFHSSFW</sequence>
<evidence type="ECO:0000256" key="1">
    <source>
        <dbReference type="SAM" id="Phobius"/>
    </source>
</evidence>
<organism evidence="2 3">
    <name type="scientific">Xenoophorus captivus</name>
    <dbReference type="NCBI Taxonomy" id="1517983"/>
    <lineage>
        <taxon>Eukaryota</taxon>
        <taxon>Metazoa</taxon>
        <taxon>Chordata</taxon>
        <taxon>Craniata</taxon>
        <taxon>Vertebrata</taxon>
        <taxon>Euteleostomi</taxon>
        <taxon>Actinopterygii</taxon>
        <taxon>Neopterygii</taxon>
        <taxon>Teleostei</taxon>
        <taxon>Neoteleostei</taxon>
        <taxon>Acanthomorphata</taxon>
        <taxon>Ovalentaria</taxon>
        <taxon>Atherinomorphae</taxon>
        <taxon>Cyprinodontiformes</taxon>
        <taxon>Goodeidae</taxon>
        <taxon>Xenoophorus</taxon>
    </lineage>
</organism>
<accession>A0ABV0Q626</accession>
<keyword evidence="1" id="KW-0812">Transmembrane</keyword>
<proteinExistence type="predicted"/>
<gene>
    <name evidence="2" type="ORF">XENOCAPTIV_016351</name>
</gene>
<keyword evidence="1" id="KW-0472">Membrane</keyword>
<name>A0ABV0Q626_9TELE</name>
<feature type="transmembrane region" description="Helical" evidence="1">
    <location>
        <begin position="79"/>
        <end position="99"/>
    </location>
</feature>
<dbReference type="Proteomes" id="UP001434883">
    <property type="component" value="Unassembled WGS sequence"/>
</dbReference>
<evidence type="ECO:0000313" key="2">
    <source>
        <dbReference type="EMBL" id="MEQ2190962.1"/>
    </source>
</evidence>
<dbReference type="EMBL" id="JAHRIN010000337">
    <property type="protein sequence ID" value="MEQ2190962.1"/>
    <property type="molecule type" value="Genomic_DNA"/>
</dbReference>
<keyword evidence="1" id="KW-1133">Transmembrane helix</keyword>
<comment type="caution">
    <text evidence="2">The sequence shown here is derived from an EMBL/GenBank/DDBJ whole genome shotgun (WGS) entry which is preliminary data.</text>
</comment>
<protein>
    <submittedName>
        <fullName evidence="2">Uncharacterized protein</fullName>
    </submittedName>
</protein>
<evidence type="ECO:0000313" key="3">
    <source>
        <dbReference type="Proteomes" id="UP001434883"/>
    </source>
</evidence>
<keyword evidence="3" id="KW-1185">Reference proteome</keyword>
<reference evidence="2 3" key="1">
    <citation type="submission" date="2021-06" db="EMBL/GenBank/DDBJ databases">
        <authorList>
            <person name="Palmer J.M."/>
        </authorList>
    </citation>
    <scope>NUCLEOTIDE SEQUENCE [LARGE SCALE GENOMIC DNA]</scope>
    <source>
        <strain evidence="2 3">XC_2019</strain>
        <tissue evidence="2">Muscle</tissue>
    </source>
</reference>